<reference evidence="4 5" key="1">
    <citation type="submission" date="2018-08" db="EMBL/GenBank/DDBJ databases">
        <title>Genome sequence of Halobacillus trueperi KCTC 3686.</title>
        <authorList>
            <person name="Cho K.H."/>
            <person name="Kwak M.-J."/>
            <person name="Kim B.-Y."/>
            <person name="Chun J."/>
        </authorList>
    </citation>
    <scope>NUCLEOTIDE SEQUENCE [LARGE SCALE GENOMIC DNA]</scope>
    <source>
        <strain evidence="4 5">KCTC 3686</strain>
    </source>
</reference>
<evidence type="ECO:0000313" key="5">
    <source>
        <dbReference type="Proteomes" id="UP000256305"/>
    </source>
</evidence>
<evidence type="ECO:0008006" key="7">
    <source>
        <dbReference type="Google" id="ProtNLM"/>
    </source>
</evidence>
<feature type="region of interest" description="Disordered" evidence="1">
    <location>
        <begin position="24"/>
        <end position="92"/>
    </location>
</feature>
<evidence type="ECO:0000256" key="1">
    <source>
        <dbReference type="SAM" id="MobiDB-lite"/>
    </source>
</evidence>
<reference evidence="3 6" key="2">
    <citation type="submission" date="2018-08" db="EMBL/GenBank/DDBJ databases">
        <title>Genome sequence of strict halophilic Halobacillus trueperi SS1 isolated from Lunsu, a salty water body of North West Himalayas.</title>
        <authorList>
            <person name="Gupta S."/>
            <person name="Sharma P."/>
            <person name="Dev K."/>
            <person name="Baumler D."/>
            <person name="Sourirajan A."/>
        </authorList>
    </citation>
    <scope>NUCLEOTIDE SEQUENCE [LARGE SCALE GENOMIC DNA]</scope>
    <source>
        <strain evidence="3 6">SS1</strain>
    </source>
</reference>
<evidence type="ECO:0000313" key="6">
    <source>
        <dbReference type="Proteomes" id="UP000257032"/>
    </source>
</evidence>
<evidence type="ECO:0000313" key="4">
    <source>
        <dbReference type="EMBL" id="REJ06796.1"/>
    </source>
</evidence>
<protein>
    <recommendedName>
        <fullName evidence="7">Secreted protein</fullName>
    </recommendedName>
</protein>
<dbReference type="Proteomes" id="UP000257032">
    <property type="component" value="Unassembled WGS sequence"/>
</dbReference>
<comment type="caution">
    <text evidence="3">The sequence shown here is derived from an EMBL/GenBank/DDBJ whole genome shotgun (WGS) entry which is preliminary data.</text>
</comment>
<keyword evidence="2" id="KW-0732">Signal</keyword>
<accession>A0A3D8VR74</accession>
<dbReference type="PROSITE" id="PS51257">
    <property type="entry name" value="PROKAR_LIPOPROTEIN"/>
    <property type="match status" value="1"/>
</dbReference>
<dbReference type="EMBL" id="QTLC01000024">
    <property type="protein sequence ID" value="RDY71892.1"/>
    <property type="molecule type" value="Genomic_DNA"/>
</dbReference>
<evidence type="ECO:0000313" key="3">
    <source>
        <dbReference type="EMBL" id="RDY71892.1"/>
    </source>
</evidence>
<dbReference type="AlphaFoldDB" id="A0A3D8VR74"/>
<feature type="signal peptide" evidence="2">
    <location>
        <begin position="1"/>
        <end position="21"/>
    </location>
</feature>
<feature type="chain" id="PRO_5044592628" description="Secreted protein" evidence="2">
    <location>
        <begin position="22"/>
        <end position="92"/>
    </location>
</feature>
<dbReference type="EMBL" id="QUAE01000023">
    <property type="protein sequence ID" value="REJ06796.1"/>
    <property type="molecule type" value="Genomic_DNA"/>
</dbReference>
<evidence type="ECO:0000256" key="2">
    <source>
        <dbReference type="SAM" id="SignalP"/>
    </source>
</evidence>
<organism evidence="3 6">
    <name type="scientific">Halobacillus trueperi</name>
    <dbReference type="NCBI Taxonomy" id="156205"/>
    <lineage>
        <taxon>Bacteria</taxon>
        <taxon>Bacillati</taxon>
        <taxon>Bacillota</taxon>
        <taxon>Bacilli</taxon>
        <taxon>Bacillales</taxon>
        <taxon>Bacillaceae</taxon>
        <taxon>Halobacillus</taxon>
    </lineage>
</organism>
<feature type="compositionally biased region" description="Acidic residues" evidence="1">
    <location>
        <begin position="65"/>
        <end position="76"/>
    </location>
</feature>
<dbReference type="RefSeq" id="WP_115824805.1">
    <property type="nucleotide sequence ID" value="NZ_QTLC01000024.1"/>
</dbReference>
<gene>
    <name evidence="3" type="ORF">DXT76_05060</name>
    <name evidence="4" type="ORF">DYE48_18135</name>
</gene>
<name>A0A3D8VR74_9BACI</name>
<proteinExistence type="predicted"/>
<keyword evidence="5" id="KW-1185">Reference proteome</keyword>
<sequence length="92" mass="10955">MKRQLTIVMVVLLTSILSACAGVNQNEPEDVNYQPTRYDQDNQRNRMDRDEDMRRDLDEPIIDRDEQEPDLGEEPSEDNREVEEQMNMNQRE</sequence>
<dbReference type="Proteomes" id="UP000256305">
    <property type="component" value="Unassembled WGS sequence"/>
</dbReference>
<feature type="compositionally biased region" description="Basic and acidic residues" evidence="1">
    <location>
        <begin position="38"/>
        <end position="64"/>
    </location>
</feature>